<organism evidence="2 3">
    <name type="scientific">Sphingomonas gellani</name>
    <dbReference type="NCBI Taxonomy" id="1166340"/>
    <lineage>
        <taxon>Bacteria</taxon>
        <taxon>Pseudomonadati</taxon>
        <taxon>Pseudomonadota</taxon>
        <taxon>Alphaproteobacteria</taxon>
        <taxon>Sphingomonadales</taxon>
        <taxon>Sphingomonadaceae</taxon>
        <taxon>Sphingomonas</taxon>
    </lineage>
</organism>
<evidence type="ECO:0000313" key="3">
    <source>
        <dbReference type="Proteomes" id="UP000199206"/>
    </source>
</evidence>
<dbReference type="AlphaFoldDB" id="A0A1H7YBG7"/>
<evidence type="ECO:0000256" key="1">
    <source>
        <dbReference type="SAM" id="Phobius"/>
    </source>
</evidence>
<name>A0A1H7YBG7_9SPHN</name>
<dbReference type="Proteomes" id="UP000199206">
    <property type="component" value="Unassembled WGS sequence"/>
</dbReference>
<gene>
    <name evidence="2" type="ORF">SAMN05192583_0162</name>
</gene>
<feature type="transmembrane region" description="Helical" evidence="1">
    <location>
        <begin position="6"/>
        <end position="29"/>
    </location>
</feature>
<evidence type="ECO:0000313" key="2">
    <source>
        <dbReference type="EMBL" id="SEM42678.1"/>
    </source>
</evidence>
<evidence type="ECO:0008006" key="4">
    <source>
        <dbReference type="Google" id="ProtNLM"/>
    </source>
</evidence>
<keyword evidence="1" id="KW-0472">Membrane</keyword>
<accession>A0A1H7YBG7</accession>
<keyword evidence="1" id="KW-0812">Transmembrane</keyword>
<reference evidence="3" key="1">
    <citation type="submission" date="2016-10" db="EMBL/GenBank/DDBJ databases">
        <authorList>
            <person name="Varghese N."/>
            <person name="Submissions S."/>
        </authorList>
    </citation>
    <scope>NUCLEOTIDE SEQUENCE [LARGE SCALE GENOMIC DNA]</scope>
    <source>
        <strain evidence="3">S6-262</strain>
    </source>
</reference>
<keyword evidence="1" id="KW-1133">Transmembrane helix</keyword>
<proteinExistence type="predicted"/>
<protein>
    <recommendedName>
        <fullName evidence="4">Heme exporter protein D</fullName>
    </recommendedName>
</protein>
<dbReference type="EMBL" id="FOCF01000001">
    <property type="protein sequence ID" value="SEM42678.1"/>
    <property type="molecule type" value="Genomic_DNA"/>
</dbReference>
<sequence>MNPWPFVIGAYGVTLGGAGVLALLSYLAMVRAEK</sequence>
<keyword evidence="3" id="KW-1185">Reference proteome</keyword>